<comment type="caution">
    <text evidence="1">The sequence shown here is derived from an EMBL/GenBank/DDBJ whole genome shotgun (WGS) entry which is preliminary data.</text>
</comment>
<evidence type="ECO:0000313" key="1">
    <source>
        <dbReference type="EMBL" id="PKF27008.1"/>
    </source>
</evidence>
<keyword evidence="2" id="KW-1185">Reference proteome</keyword>
<gene>
    <name evidence="1" type="ORF">CW309_08595</name>
</gene>
<dbReference type="Proteomes" id="UP000236285">
    <property type="component" value="Unassembled WGS sequence"/>
</dbReference>
<accession>A0ACC9N2Q3</accession>
<proteinExistence type="predicted"/>
<organism evidence="1 2">
    <name type="scientific">Pseudomonas hunanensis</name>
    <dbReference type="NCBI Taxonomy" id="1247546"/>
    <lineage>
        <taxon>Bacteria</taxon>
        <taxon>Pseudomonadati</taxon>
        <taxon>Pseudomonadota</taxon>
        <taxon>Gammaproteobacteria</taxon>
        <taxon>Pseudomonadales</taxon>
        <taxon>Pseudomonadaceae</taxon>
        <taxon>Pseudomonas</taxon>
    </lineage>
</organism>
<protein>
    <submittedName>
        <fullName evidence="1">Uncharacterized protein</fullName>
    </submittedName>
</protein>
<dbReference type="EMBL" id="PISL01000008">
    <property type="protein sequence ID" value="PKF27008.1"/>
    <property type="molecule type" value="Genomic_DNA"/>
</dbReference>
<evidence type="ECO:0000313" key="2">
    <source>
        <dbReference type="Proteomes" id="UP000236285"/>
    </source>
</evidence>
<reference evidence="1" key="1">
    <citation type="submission" date="2017-12" db="EMBL/GenBank/DDBJ databases">
        <title>High quality draft genome sequence of Pseudomonas hunanensis P11 isolated from the high-arsenic soil.</title>
        <authorList>
            <person name="Pan J."/>
        </authorList>
    </citation>
    <scope>NUCLEOTIDE SEQUENCE</scope>
    <source>
        <strain evidence="1">P11</strain>
    </source>
</reference>
<sequence length="373" mass="41908">MANTVCLAYILNFSMMRISEAWSLKYDCLEVEKDNLIGDIYILKGVTTKTIEDGDARWITSPAVKRAVEVAQCVARLRSICESANRSIVDGGLNNKIQYLFVRAQEPWSGTSRQVKGVRHTPPSYAELLRQFPKLLEKSILTITHKDMETARAITPVLNSDRINVGNVWPLAWHQLRRTGAVNMQASGMVSDSSIQYQLKHATRAMSLYYGRGYSKLRLNQSAKAEFIKTMYEILALELKELRSDRFISPHGKARKDDILRIVSEADNKKLLEAAKKGLVAWRNTLLGGCTNRSVCEFGGVDNIARCCGGDGRAACSDLLIDRDKKETIQQYRDLVDDRITLAEVDSPYRSALFAQKKSAENAIMFIELSEST</sequence>
<name>A0ACC9N2Q3_9PSED</name>